<feature type="domain" description="Type I restriction enzyme R protein N-terminal" evidence="1">
    <location>
        <begin position="46"/>
        <end position="126"/>
    </location>
</feature>
<dbReference type="InterPro" id="IPR029464">
    <property type="entry name" value="HSDR_N"/>
</dbReference>
<dbReference type="AlphaFoldDB" id="A0A166D563"/>
<dbReference type="RefSeq" id="WP_067260225.1">
    <property type="nucleotide sequence ID" value="NZ_LWMW01000126.1"/>
</dbReference>
<dbReference type="PATRIC" id="fig|47311.3.peg.1818"/>
<proteinExistence type="predicted"/>
<comment type="caution">
    <text evidence="2">The sequence shown here is derived from an EMBL/GenBank/DDBJ whole genome shotgun (WGS) entry which is preliminary data.</text>
</comment>
<accession>A0A166D563</accession>
<organism evidence="2 3">
    <name type="scientific">Methanobrevibacter cuticularis</name>
    <dbReference type="NCBI Taxonomy" id="47311"/>
    <lineage>
        <taxon>Archaea</taxon>
        <taxon>Methanobacteriati</taxon>
        <taxon>Methanobacteriota</taxon>
        <taxon>Methanomada group</taxon>
        <taxon>Methanobacteria</taxon>
        <taxon>Methanobacteriales</taxon>
        <taxon>Methanobacteriaceae</taxon>
        <taxon>Methanobrevibacter</taxon>
    </lineage>
</organism>
<evidence type="ECO:0000313" key="3">
    <source>
        <dbReference type="Proteomes" id="UP000077275"/>
    </source>
</evidence>
<evidence type="ECO:0000313" key="2">
    <source>
        <dbReference type="EMBL" id="KZX15218.1"/>
    </source>
</evidence>
<protein>
    <recommendedName>
        <fullName evidence="1">Type I restriction enzyme R protein N-terminal domain-containing protein</fullName>
    </recommendedName>
</protein>
<dbReference type="Proteomes" id="UP000077275">
    <property type="component" value="Unassembled WGS sequence"/>
</dbReference>
<evidence type="ECO:0000259" key="1">
    <source>
        <dbReference type="Pfam" id="PF13588"/>
    </source>
</evidence>
<name>A0A166D563_9EURY</name>
<sequence length="357" mass="42496">MSFEEELSNFIRKLPENKYINCEDTTIKSLIEPFLKLLGYNVKDPKEVTRQYKVKINQSAREKLIRYADIVILDSDFKPKIVIECKSVHNKLTEKHRDQLETYYNNIPYCKIGILTNGIIYKFFTSINKGMDKVPFVEIDLNNSSNEDATDLELFKKEKYDFKKILPRAKLLLYTVNFEKHLKKEIDKPSDDFIKLITEKFYKKDLSEDEIKKFREAILNKFKNIKLKEAKPPLIVYKGLGKNEFNKFFKIYNSLPKKFKSEEPPIIAKRFKKYGKWEPMPKEVLYANENTNIIRELFTKYFRPFIPQYEDEIIKANLIKPNKNFELNSAKMFAKYVNGDKLTTEEKKLLDRIFSEE</sequence>
<dbReference type="STRING" id="47311.MBCUT_16780"/>
<dbReference type="Pfam" id="PF13588">
    <property type="entry name" value="HSDR_N_2"/>
    <property type="match status" value="1"/>
</dbReference>
<dbReference type="OrthoDB" id="330911at2157"/>
<reference evidence="2 3" key="1">
    <citation type="submission" date="2016-04" db="EMBL/GenBank/DDBJ databases">
        <title>Genome sequence of Methanobrevibacter cuticularis DSM 11139.</title>
        <authorList>
            <person name="Poehlein A."/>
            <person name="Seedorf H."/>
            <person name="Daniel R."/>
        </authorList>
    </citation>
    <scope>NUCLEOTIDE SEQUENCE [LARGE SCALE GENOMIC DNA]</scope>
    <source>
        <strain evidence="2 3">DSM 11139</strain>
    </source>
</reference>
<gene>
    <name evidence="2" type="ORF">MBCUT_16780</name>
</gene>
<keyword evidence="3" id="KW-1185">Reference proteome</keyword>
<dbReference type="EMBL" id="LWMW01000126">
    <property type="protein sequence ID" value="KZX15218.1"/>
    <property type="molecule type" value="Genomic_DNA"/>
</dbReference>